<reference evidence="3" key="1">
    <citation type="submission" date="2017-03" db="EMBL/GenBank/DDBJ databases">
        <title>Phytopthora megakarya and P. palmivora, two closely related causual agents of cacao black pod achieved similar genome size and gene model numbers by different mechanisms.</title>
        <authorList>
            <person name="Ali S."/>
            <person name="Shao J."/>
            <person name="Larry D.J."/>
            <person name="Kronmiller B."/>
            <person name="Shen D."/>
            <person name="Strem M.D."/>
            <person name="Melnick R.L."/>
            <person name="Guiltinan M.J."/>
            <person name="Tyler B.M."/>
            <person name="Meinhardt L.W."/>
            <person name="Bailey B.A."/>
        </authorList>
    </citation>
    <scope>NUCLEOTIDE SEQUENCE [LARGE SCALE GENOMIC DNA]</scope>
    <source>
        <strain evidence="3">zdho120</strain>
    </source>
</reference>
<evidence type="ECO:0000313" key="3">
    <source>
        <dbReference type="Proteomes" id="UP000198211"/>
    </source>
</evidence>
<proteinExistence type="predicted"/>
<dbReference type="Pfam" id="PF17921">
    <property type="entry name" value="Integrase_H2C2"/>
    <property type="match status" value="1"/>
</dbReference>
<keyword evidence="3" id="KW-1185">Reference proteome</keyword>
<organism evidence="2 3">
    <name type="scientific">Phytophthora megakarya</name>
    <dbReference type="NCBI Taxonomy" id="4795"/>
    <lineage>
        <taxon>Eukaryota</taxon>
        <taxon>Sar</taxon>
        <taxon>Stramenopiles</taxon>
        <taxon>Oomycota</taxon>
        <taxon>Peronosporomycetes</taxon>
        <taxon>Peronosporales</taxon>
        <taxon>Peronosporaceae</taxon>
        <taxon>Phytophthora</taxon>
    </lineage>
</organism>
<gene>
    <name evidence="2" type="ORF">PHMEG_00037600</name>
</gene>
<comment type="caution">
    <text evidence="2">The sequence shown here is derived from an EMBL/GenBank/DDBJ whole genome shotgun (WGS) entry which is preliminary data.</text>
</comment>
<name>A0A225UJ79_9STRA</name>
<dbReference type="InterPro" id="IPR041588">
    <property type="entry name" value="Integrase_H2C2"/>
</dbReference>
<protein>
    <recommendedName>
        <fullName evidence="1">Integrase zinc-binding domain-containing protein</fullName>
    </recommendedName>
</protein>
<dbReference type="Proteomes" id="UP000198211">
    <property type="component" value="Unassembled WGS sequence"/>
</dbReference>
<evidence type="ECO:0000313" key="2">
    <source>
        <dbReference type="EMBL" id="OWY93122.1"/>
    </source>
</evidence>
<dbReference type="EMBL" id="NBNE01016674">
    <property type="protein sequence ID" value="OWY93122.1"/>
    <property type="molecule type" value="Genomic_DNA"/>
</dbReference>
<evidence type="ECO:0000259" key="1">
    <source>
        <dbReference type="Pfam" id="PF17921"/>
    </source>
</evidence>
<sequence length="123" mass="14257">MRLVIPEALQLYILYHYHTNLQGGHQGIGRTYDRIRDHFHWRGYVIAKASTSRSAQTIVETYEECVFRRFDASEVIRHDHGSQALCLISSSRLTESWGNANGPLWHIDPKSMDLRNVWSNQSS</sequence>
<dbReference type="Gene3D" id="1.10.340.70">
    <property type="match status" value="1"/>
</dbReference>
<feature type="domain" description="Integrase zinc-binding" evidence="1">
    <location>
        <begin position="5"/>
        <end position="43"/>
    </location>
</feature>
<dbReference type="AlphaFoldDB" id="A0A225UJ79"/>
<accession>A0A225UJ79</accession>